<dbReference type="AlphaFoldDB" id="A0A163WQG9"/>
<comment type="caution">
    <text evidence="1">The sequence shown here is derived from an EMBL/GenBank/DDBJ whole genome shotgun (WGS) entry which is preliminary data.</text>
</comment>
<keyword evidence="2" id="KW-1185">Reference proteome</keyword>
<proteinExistence type="predicted"/>
<dbReference type="EMBL" id="LQRA01000066">
    <property type="protein sequence ID" value="KZE76688.1"/>
    <property type="molecule type" value="Genomic_DNA"/>
</dbReference>
<protein>
    <recommendedName>
        <fullName evidence="3">Spore germination protein</fullName>
    </recommendedName>
</protein>
<accession>A0A163WQG9</accession>
<dbReference type="OrthoDB" id="2680365at2"/>
<evidence type="ECO:0000313" key="1">
    <source>
        <dbReference type="EMBL" id="KZE76688.1"/>
    </source>
</evidence>
<evidence type="ECO:0000313" key="2">
    <source>
        <dbReference type="Proteomes" id="UP000076563"/>
    </source>
</evidence>
<dbReference type="RefSeq" id="WP_063184149.1">
    <property type="nucleotide sequence ID" value="NZ_CP121215.1"/>
</dbReference>
<sequence length="78" mass="8169">MLFFTPTVVNVLGFKINAVDNGSVVNAGPVQSIDEFVSYKRNQAMGEMNGDLSPLTLQVGNIVDPDIIDGASAKGSAI</sequence>
<name>A0A163WQG9_9BACL</name>
<evidence type="ECO:0008006" key="3">
    <source>
        <dbReference type="Google" id="ProtNLM"/>
    </source>
</evidence>
<reference evidence="2" key="1">
    <citation type="submission" date="2016-01" db="EMBL/GenBank/DDBJ databases">
        <title>Draft genome of Chromobacterium sp. F49.</title>
        <authorList>
            <person name="Hong K.W."/>
        </authorList>
    </citation>
    <scope>NUCLEOTIDE SEQUENCE [LARGE SCALE GENOMIC DNA]</scope>
    <source>
        <strain evidence="2">M63</strain>
    </source>
</reference>
<dbReference type="Proteomes" id="UP000076563">
    <property type="component" value="Unassembled WGS sequence"/>
</dbReference>
<gene>
    <name evidence="1" type="ORF">AV654_03030</name>
</gene>
<organism evidence="1 2">
    <name type="scientific">Paenibacillus elgii</name>
    <dbReference type="NCBI Taxonomy" id="189691"/>
    <lineage>
        <taxon>Bacteria</taxon>
        <taxon>Bacillati</taxon>
        <taxon>Bacillota</taxon>
        <taxon>Bacilli</taxon>
        <taxon>Bacillales</taxon>
        <taxon>Paenibacillaceae</taxon>
        <taxon>Paenibacillus</taxon>
    </lineage>
</organism>